<dbReference type="OrthoDB" id="1001042at2759"/>
<sequence length="163" mass="18971">MLCATTHLRKSGEFDDNDCNVLKYAILCWILWKNRNCFIFQQTISRPEEITRRINCFVASIKESMIQGDVMNDRQEEAVKWRSLSHGWVKINMDRFTSMTDNWSAAGGVIRDSLGNWKEGFRKHLARCSIPNVELWAILCSLEVARLRDIEKLLWKGSGVPYK</sequence>
<dbReference type="GO" id="GO:0004523">
    <property type="term" value="F:RNA-DNA hybrid ribonuclease activity"/>
    <property type="evidence" value="ECO:0007669"/>
    <property type="project" value="InterPro"/>
</dbReference>
<evidence type="ECO:0000313" key="3">
    <source>
        <dbReference type="Proteomes" id="UP000828251"/>
    </source>
</evidence>
<dbReference type="Pfam" id="PF13456">
    <property type="entry name" value="RVT_3"/>
    <property type="match status" value="1"/>
</dbReference>
<evidence type="ECO:0000259" key="1">
    <source>
        <dbReference type="Pfam" id="PF13456"/>
    </source>
</evidence>
<accession>A0A9D3UKS3</accession>
<proteinExistence type="predicted"/>
<dbReference type="GO" id="GO:0003676">
    <property type="term" value="F:nucleic acid binding"/>
    <property type="evidence" value="ECO:0007669"/>
    <property type="project" value="InterPro"/>
</dbReference>
<dbReference type="AlphaFoldDB" id="A0A9D3UKS3"/>
<keyword evidence="3" id="KW-1185">Reference proteome</keyword>
<dbReference type="PANTHER" id="PTHR47723:SF19">
    <property type="entry name" value="POLYNUCLEOTIDYL TRANSFERASE, RIBONUCLEASE H-LIKE SUPERFAMILY PROTEIN"/>
    <property type="match status" value="1"/>
</dbReference>
<dbReference type="EMBL" id="JAIQCV010000011">
    <property type="protein sequence ID" value="KAH1046853.1"/>
    <property type="molecule type" value="Genomic_DNA"/>
</dbReference>
<dbReference type="Proteomes" id="UP000828251">
    <property type="component" value="Unassembled WGS sequence"/>
</dbReference>
<protein>
    <recommendedName>
        <fullName evidence="1">RNase H type-1 domain-containing protein</fullName>
    </recommendedName>
</protein>
<organism evidence="2 3">
    <name type="scientific">Gossypium stocksii</name>
    <dbReference type="NCBI Taxonomy" id="47602"/>
    <lineage>
        <taxon>Eukaryota</taxon>
        <taxon>Viridiplantae</taxon>
        <taxon>Streptophyta</taxon>
        <taxon>Embryophyta</taxon>
        <taxon>Tracheophyta</taxon>
        <taxon>Spermatophyta</taxon>
        <taxon>Magnoliopsida</taxon>
        <taxon>eudicotyledons</taxon>
        <taxon>Gunneridae</taxon>
        <taxon>Pentapetalae</taxon>
        <taxon>rosids</taxon>
        <taxon>malvids</taxon>
        <taxon>Malvales</taxon>
        <taxon>Malvaceae</taxon>
        <taxon>Malvoideae</taxon>
        <taxon>Gossypium</taxon>
    </lineage>
</organism>
<gene>
    <name evidence="2" type="ORF">J1N35_037637</name>
</gene>
<dbReference type="InterPro" id="IPR002156">
    <property type="entry name" value="RNaseH_domain"/>
</dbReference>
<reference evidence="2 3" key="1">
    <citation type="journal article" date="2021" name="Plant Biotechnol. J.">
        <title>Multi-omics assisted identification of the key and species-specific regulatory components of drought-tolerant mechanisms in Gossypium stocksii.</title>
        <authorList>
            <person name="Yu D."/>
            <person name="Ke L."/>
            <person name="Zhang D."/>
            <person name="Wu Y."/>
            <person name="Sun Y."/>
            <person name="Mei J."/>
            <person name="Sun J."/>
            <person name="Sun Y."/>
        </authorList>
    </citation>
    <scope>NUCLEOTIDE SEQUENCE [LARGE SCALE GENOMIC DNA]</scope>
    <source>
        <strain evidence="3">cv. E1</strain>
        <tissue evidence="2">Leaf</tissue>
    </source>
</reference>
<name>A0A9D3UKS3_9ROSI</name>
<evidence type="ECO:0000313" key="2">
    <source>
        <dbReference type="EMBL" id="KAH1046853.1"/>
    </source>
</evidence>
<dbReference type="PANTHER" id="PTHR47723">
    <property type="entry name" value="OS05G0353850 PROTEIN"/>
    <property type="match status" value="1"/>
</dbReference>
<comment type="caution">
    <text evidence="2">The sequence shown here is derived from an EMBL/GenBank/DDBJ whole genome shotgun (WGS) entry which is preliminary data.</text>
</comment>
<dbReference type="InterPro" id="IPR053151">
    <property type="entry name" value="RNase_H-like"/>
</dbReference>
<feature type="domain" description="RNase H type-1" evidence="1">
    <location>
        <begin position="97"/>
        <end position="156"/>
    </location>
</feature>